<evidence type="ECO:0000256" key="7">
    <source>
        <dbReference type="SAM" id="Phobius"/>
    </source>
</evidence>
<comment type="caution">
    <text evidence="10">The sequence shown here is derived from an EMBL/GenBank/DDBJ whole genome shotgun (WGS) entry which is preliminary data.</text>
</comment>
<evidence type="ECO:0000259" key="9">
    <source>
        <dbReference type="Pfam" id="PF16916"/>
    </source>
</evidence>
<dbReference type="Pfam" id="PF16916">
    <property type="entry name" value="ZT_dimer"/>
    <property type="match status" value="1"/>
</dbReference>
<dbReference type="PATRIC" id="fig|39777.7.peg.771"/>
<evidence type="ECO:0000256" key="3">
    <source>
        <dbReference type="ARBA" id="ARBA00022448"/>
    </source>
</evidence>
<dbReference type="GO" id="GO:0008324">
    <property type="term" value="F:monoatomic cation transmembrane transporter activity"/>
    <property type="evidence" value="ECO:0007669"/>
    <property type="project" value="InterPro"/>
</dbReference>
<dbReference type="SUPFAM" id="SSF160240">
    <property type="entry name" value="Cation efflux protein cytoplasmic domain-like"/>
    <property type="match status" value="1"/>
</dbReference>
<feature type="domain" description="Cation efflux protein cytoplasmic" evidence="9">
    <location>
        <begin position="216"/>
        <end position="287"/>
    </location>
</feature>
<evidence type="ECO:0000313" key="10">
    <source>
        <dbReference type="EMBL" id="KXA64813.1"/>
    </source>
</evidence>
<feature type="domain" description="Cation efflux protein transmembrane" evidence="8">
    <location>
        <begin position="21"/>
        <end position="211"/>
    </location>
</feature>
<dbReference type="GO" id="GO:0016020">
    <property type="term" value="C:membrane"/>
    <property type="evidence" value="ECO:0007669"/>
    <property type="project" value="UniProtKB-SubCell"/>
</dbReference>
<feature type="transmembrane region" description="Helical" evidence="7">
    <location>
        <begin position="81"/>
        <end position="100"/>
    </location>
</feature>
<dbReference type="NCBIfam" id="TIGR01297">
    <property type="entry name" value="CDF"/>
    <property type="match status" value="1"/>
</dbReference>
<proteinExistence type="inferred from homology"/>
<keyword evidence="3" id="KW-0813">Transport</keyword>
<accession>A0A133S5G3</accession>
<evidence type="ECO:0000256" key="5">
    <source>
        <dbReference type="ARBA" id="ARBA00022989"/>
    </source>
</evidence>
<comment type="similarity">
    <text evidence="2">Belongs to the cation diffusion facilitator (CDF) transporter (TC 2.A.4) family.</text>
</comment>
<keyword evidence="6 7" id="KW-0472">Membrane</keyword>
<reference evidence="10 11" key="1">
    <citation type="submission" date="2016-01" db="EMBL/GenBank/DDBJ databases">
        <authorList>
            <person name="Oliw E.H."/>
        </authorList>
    </citation>
    <scope>NUCLEOTIDE SEQUENCE [LARGE SCALE GENOMIC DNA]</scope>
    <source>
        <strain evidence="10 11">CMW7756B</strain>
    </source>
</reference>
<keyword evidence="4 7" id="KW-0812">Transmembrane</keyword>
<dbReference type="InterPro" id="IPR027470">
    <property type="entry name" value="Cation_efflux_CTD"/>
</dbReference>
<dbReference type="STRING" id="39777.B7L28_08395"/>
<dbReference type="Proteomes" id="UP000070226">
    <property type="component" value="Unassembled WGS sequence"/>
</dbReference>
<dbReference type="Pfam" id="PF01545">
    <property type="entry name" value="Cation_efflux"/>
    <property type="match status" value="1"/>
</dbReference>
<dbReference type="RefSeq" id="WP_060807445.1">
    <property type="nucleotide sequence ID" value="NZ_KQ958066.1"/>
</dbReference>
<dbReference type="PANTHER" id="PTHR43840:SF50">
    <property type="entry name" value="MANGANESE EFFLUX SYSTEM PROTEIN MNES"/>
    <property type="match status" value="1"/>
</dbReference>
<dbReference type="EMBL" id="LRQT01000019">
    <property type="protein sequence ID" value="KXA64813.1"/>
    <property type="molecule type" value="Genomic_DNA"/>
</dbReference>
<dbReference type="PANTHER" id="PTHR43840">
    <property type="entry name" value="MITOCHONDRIAL METAL TRANSPORTER 1-RELATED"/>
    <property type="match status" value="1"/>
</dbReference>
<feature type="transmembrane region" description="Helical" evidence="7">
    <location>
        <begin position="183"/>
        <end position="200"/>
    </location>
</feature>
<evidence type="ECO:0000256" key="2">
    <source>
        <dbReference type="ARBA" id="ARBA00008114"/>
    </source>
</evidence>
<organism evidence="10">
    <name type="scientific">Veillonella atypica</name>
    <dbReference type="NCBI Taxonomy" id="39777"/>
    <lineage>
        <taxon>Bacteria</taxon>
        <taxon>Bacillati</taxon>
        <taxon>Bacillota</taxon>
        <taxon>Negativicutes</taxon>
        <taxon>Veillonellales</taxon>
        <taxon>Veillonellaceae</taxon>
        <taxon>Veillonella</taxon>
    </lineage>
</organism>
<dbReference type="InterPro" id="IPR050291">
    <property type="entry name" value="CDF_Transporter"/>
</dbReference>
<keyword evidence="5 7" id="KW-1133">Transmembrane helix</keyword>
<dbReference type="SUPFAM" id="SSF161111">
    <property type="entry name" value="Cation efflux protein transmembrane domain-like"/>
    <property type="match status" value="1"/>
</dbReference>
<dbReference type="FunFam" id="1.20.1510.10:FF:000006">
    <property type="entry name" value="Divalent cation efflux transporter"/>
    <property type="match status" value="1"/>
</dbReference>
<evidence type="ECO:0000313" key="11">
    <source>
        <dbReference type="Proteomes" id="UP000070226"/>
    </source>
</evidence>
<feature type="transmembrane region" description="Helical" evidence="7">
    <location>
        <begin position="152"/>
        <end position="177"/>
    </location>
</feature>
<evidence type="ECO:0000256" key="4">
    <source>
        <dbReference type="ARBA" id="ARBA00022692"/>
    </source>
</evidence>
<evidence type="ECO:0000259" key="8">
    <source>
        <dbReference type="Pfam" id="PF01545"/>
    </source>
</evidence>
<evidence type="ECO:0000256" key="6">
    <source>
        <dbReference type="ARBA" id="ARBA00023136"/>
    </source>
</evidence>
<protein>
    <submittedName>
        <fullName evidence="10">Cation diffusion facilitator family transporter</fullName>
    </submittedName>
</protein>
<dbReference type="Gene3D" id="1.20.1510.10">
    <property type="entry name" value="Cation efflux protein transmembrane domain"/>
    <property type="match status" value="1"/>
</dbReference>
<dbReference type="InterPro" id="IPR002524">
    <property type="entry name" value="Cation_efflux"/>
</dbReference>
<dbReference type="InterPro" id="IPR036837">
    <property type="entry name" value="Cation_efflux_CTD_sf"/>
</dbReference>
<dbReference type="InterPro" id="IPR027469">
    <property type="entry name" value="Cation_efflux_TMD_sf"/>
</dbReference>
<comment type="subcellular location">
    <subcellularLocation>
        <location evidence="1">Membrane</location>
        <topology evidence="1">Multi-pass membrane protein</topology>
    </subcellularLocation>
</comment>
<feature type="transmembrane region" description="Helical" evidence="7">
    <location>
        <begin position="120"/>
        <end position="140"/>
    </location>
</feature>
<dbReference type="InterPro" id="IPR058533">
    <property type="entry name" value="Cation_efflux_TM"/>
</dbReference>
<dbReference type="AlphaFoldDB" id="A0A133S5G3"/>
<dbReference type="Gene3D" id="3.30.70.1350">
    <property type="entry name" value="Cation efflux protein, cytoplasmic domain"/>
    <property type="match status" value="1"/>
</dbReference>
<evidence type="ECO:0000256" key="1">
    <source>
        <dbReference type="ARBA" id="ARBA00004141"/>
    </source>
</evidence>
<feature type="transmembrane region" description="Helical" evidence="7">
    <location>
        <begin position="21"/>
        <end position="46"/>
    </location>
</feature>
<sequence length="374" mass="40972">MILQENSAERNRGITLASIKGIIGNVVLVIFKMIIGLASNSIAIILDAVNNLTDVLSSVLTIVGTKLAAKGADKEHPFGHGRIEYMTTMAIAFIILGAGIGSLKESIDKILHPEVSTFDIPSLAIIAVAIVVKVVMGRYIKSQGEKYKSDALVASGIDALFDAVITFATLVSAGLVYFFNVDIQGYVGALISLLILKAAYEILRDMYNHLLGVRADDDLIRNIKETIAQHPNVGGVYDLVLNSYGPGETIGSVHISLPDTMTVGEVHPLTKGIAVHLYKKFGINMTVGIYAENQPSVEVLEIKKALDQVISLYTNVVQLHAFYVREDKKIIYYDIIFNFDEEDPHGTLEKIKAELHNRYPDYTQFAIVDTDFSN</sequence>
<gene>
    <name evidence="10" type="ORF">HMPREF3233_00786</name>
</gene>
<name>A0A133S5G3_9FIRM</name>